<dbReference type="InterPro" id="IPR002168">
    <property type="entry name" value="Lipase_GDXG_HIS_AS"/>
</dbReference>
<gene>
    <name evidence="6" type="primary">Aste57867_8317</name>
    <name evidence="5" type="ORF">As57867_008285</name>
    <name evidence="6" type="ORF">ASTE57867_8317</name>
</gene>
<dbReference type="EMBL" id="CAADRA010005120">
    <property type="protein sequence ID" value="VFT85204.1"/>
    <property type="molecule type" value="Genomic_DNA"/>
</dbReference>
<dbReference type="SUPFAM" id="SSF53474">
    <property type="entry name" value="alpha/beta-Hydrolases"/>
    <property type="match status" value="1"/>
</dbReference>
<proteinExistence type="inferred from homology"/>
<reference evidence="5" key="2">
    <citation type="submission" date="2019-06" db="EMBL/GenBank/DDBJ databases">
        <title>Genomics analysis of Aphanomyces spp. identifies a new class of oomycete effector associated with host adaptation.</title>
        <authorList>
            <person name="Gaulin E."/>
        </authorList>
    </citation>
    <scope>NUCLEOTIDE SEQUENCE</scope>
    <source>
        <strain evidence="5">CBS 578.67</strain>
    </source>
</reference>
<dbReference type="Gene3D" id="3.40.50.1820">
    <property type="entry name" value="alpha/beta hydrolase"/>
    <property type="match status" value="1"/>
</dbReference>
<keyword evidence="7" id="KW-1185">Reference proteome</keyword>
<feature type="transmembrane region" description="Helical" evidence="3">
    <location>
        <begin position="28"/>
        <end position="47"/>
    </location>
</feature>
<name>A0A485KJX2_9STRA</name>
<dbReference type="PANTHER" id="PTHR48081:SF31">
    <property type="entry name" value="STERYL ACETYL HYDROLASE MUG81-RELATED"/>
    <property type="match status" value="1"/>
</dbReference>
<organism evidence="6 7">
    <name type="scientific">Aphanomyces stellatus</name>
    <dbReference type="NCBI Taxonomy" id="120398"/>
    <lineage>
        <taxon>Eukaryota</taxon>
        <taxon>Sar</taxon>
        <taxon>Stramenopiles</taxon>
        <taxon>Oomycota</taxon>
        <taxon>Saprolegniomycetes</taxon>
        <taxon>Saprolegniales</taxon>
        <taxon>Verrucalvaceae</taxon>
        <taxon>Aphanomyces</taxon>
    </lineage>
</organism>
<dbReference type="PANTHER" id="PTHR48081">
    <property type="entry name" value="AB HYDROLASE SUPERFAMILY PROTEIN C4A8.06C"/>
    <property type="match status" value="1"/>
</dbReference>
<dbReference type="InterPro" id="IPR029058">
    <property type="entry name" value="AB_hydrolase_fold"/>
</dbReference>
<dbReference type="GO" id="GO:0016787">
    <property type="term" value="F:hydrolase activity"/>
    <property type="evidence" value="ECO:0007669"/>
    <property type="project" value="UniProtKB-KW"/>
</dbReference>
<dbReference type="Proteomes" id="UP000332933">
    <property type="component" value="Unassembled WGS sequence"/>
</dbReference>
<dbReference type="PROSITE" id="PS01173">
    <property type="entry name" value="LIPASE_GDXG_HIS"/>
    <property type="match status" value="1"/>
</dbReference>
<keyword evidence="3" id="KW-0472">Membrane</keyword>
<dbReference type="Pfam" id="PF07859">
    <property type="entry name" value="Abhydrolase_3"/>
    <property type="match status" value="1"/>
</dbReference>
<reference evidence="6 7" key="1">
    <citation type="submission" date="2019-03" db="EMBL/GenBank/DDBJ databases">
        <authorList>
            <person name="Gaulin E."/>
            <person name="Dumas B."/>
        </authorList>
    </citation>
    <scope>NUCLEOTIDE SEQUENCE [LARGE SCALE GENOMIC DNA]</scope>
    <source>
        <strain evidence="6">CBS 568.67</strain>
    </source>
</reference>
<accession>A0A485KJX2</accession>
<evidence type="ECO:0000259" key="4">
    <source>
        <dbReference type="Pfam" id="PF07859"/>
    </source>
</evidence>
<evidence type="ECO:0000256" key="1">
    <source>
        <dbReference type="ARBA" id="ARBA00010515"/>
    </source>
</evidence>
<keyword evidence="3" id="KW-0812">Transmembrane</keyword>
<dbReference type="InterPro" id="IPR050300">
    <property type="entry name" value="GDXG_lipolytic_enzyme"/>
</dbReference>
<feature type="transmembrane region" description="Helical" evidence="3">
    <location>
        <begin position="82"/>
        <end position="101"/>
    </location>
</feature>
<dbReference type="InterPro" id="IPR013094">
    <property type="entry name" value="AB_hydrolase_3"/>
</dbReference>
<evidence type="ECO:0000256" key="3">
    <source>
        <dbReference type="SAM" id="Phobius"/>
    </source>
</evidence>
<dbReference type="AlphaFoldDB" id="A0A485KJX2"/>
<evidence type="ECO:0000313" key="7">
    <source>
        <dbReference type="Proteomes" id="UP000332933"/>
    </source>
</evidence>
<comment type="similarity">
    <text evidence="1">Belongs to the 'GDXG' lipolytic enzyme family.</text>
</comment>
<dbReference type="OrthoDB" id="66669at2759"/>
<sequence length="361" mass="38802">MVATANADANGTTSNDAALVKMKPMPTWLFLCTCLYSAVATCVRRLFGFKPPVEGWTIMQEFGVEYIGRTVMTPYEDLRRNVGFFMAIANYLLLPVPLVPIEEKGFRGLWYGATAAADADATVLYIHGGGFVSCTATTYAMGIVDIQKALKQAGKTVRVLALEYSLAPEAKFPTQGNQAFAAYEYLVQESSKPVILLGDSAGGNLVLSLLLTLKAQAEAKNLRSPLAAVLVSPWVQLDLQAPAASFTAYCNSDIVKLPALYNNVHDYIDGTTATVTNPLVNPILGDFRGCSIPVFIHYGGKEVLRDDIEAMAKVLTDQGVHVATMMEPLAPHISPLLPTFFGDMATSGTQAIATYLAMVIG</sequence>
<evidence type="ECO:0000313" key="6">
    <source>
        <dbReference type="EMBL" id="VFT85204.1"/>
    </source>
</evidence>
<dbReference type="EMBL" id="VJMH01005099">
    <property type="protein sequence ID" value="KAF0701166.1"/>
    <property type="molecule type" value="Genomic_DNA"/>
</dbReference>
<feature type="domain" description="Alpha/beta hydrolase fold-3" evidence="4">
    <location>
        <begin position="123"/>
        <end position="332"/>
    </location>
</feature>
<evidence type="ECO:0000313" key="5">
    <source>
        <dbReference type="EMBL" id="KAF0701166.1"/>
    </source>
</evidence>
<evidence type="ECO:0000256" key="2">
    <source>
        <dbReference type="ARBA" id="ARBA00022801"/>
    </source>
</evidence>
<keyword evidence="2" id="KW-0378">Hydrolase</keyword>
<keyword evidence="3" id="KW-1133">Transmembrane helix</keyword>
<protein>
    <submittedName>
        <fullName evidence="6">Aste57867_8317 protein</fullName>
    </submittedName>
</protein>